<dbReference type="EMBL" id="FWWZ01000001">
    <property type="protein sequence ID" value="SMC08737.1"/>
    <property type="molecule type" value="Genomic_DNA"/>
</dbReference>
<dbReference type="PANTHER" id="PTHR35093">
    <property type="entry name" value="OUTER MEMBRANE PROTEIN NMB0088-RELATED"/>
    <property type="match status" value="1"/>
</dbReference>
<evidence type="ECO:0000313" key="9">
    <source>
        <dbReference type="Proteomes" id="UP000192602"/>
    </source>
</evidence>
<comment type="similarity">
    <text evidence="2">Belongs to the OmpP1/FadL family.</text>
</comment>
<evidence type="ECO:0000256" key="5">
    <source>
        <dbReference type="ARBA" id="ARBA00022729"/>
    </source>
</evidence>
<dbReference type="OrthoDB" id="9922at2"/>
<evidence type="ECO:0000256" key="3">
    <source>
        <dbReference type="ARBA" id="ARBA00022452"/>
    </source>
</evidence>
<keyword evidence="3" id="KW-1134">Transmembrane beta strand</keyword>
<evidence type="ECO:0000313" key="8">
    <source>
        <dbReference type="EMBL" id="SMC08737.1"/>
    </source>
</evidence>
<dbReference type="Proteomes" id="UP000192602">
    <property type="component" value="Unassembled WGS sequence"/>
</dbReference>
<keyword evidence="7" id="KW-0998">Cell outer membrane</keyword>
<keyword evidence="6" id="KW-0472">Membrane</keyword>
<name>A0A1W1WR22_9BACT</name>
<dbReference type="RefSeq" id="WP_084275001.1">
    <property type="nucleotide sequence ID" value="NZ_AP026671.1"/>
</dbReference>
<reference evidence="9" key="1">
    <citation type="submission" date="2017-04" db="EMBL/GenBank/DDBJ databases">
        <authorList>
            <person name="Varghese N."/>
            <person name="Submissions S."/>
        </authorList>
    </citation>
    <scope>NUCLEOTIDE SEQUENCE [LARGE SCALE GENOMIC DNA]</scope>
    <source>
        <strain evidence="9">DSM 16512</strain>
    </source>
</reference>
<keyword evidence="9" id="KW-1185">Reference proteome</keyword>
<evidence type="ECO:0000256" key="2">
    <source>
        <dbReference type="ARBA" id="ARBA00008163"/>
    </source>
</evidence>
<dbReference type="PANTHER" id="PTHR35093:SF8">
    <property type="entry name" value="OUTER MEMBRANE PROTEIN NMB0088-RELATED"/>
    <property type="match status" value="1"/>
</dbReference>
<dbReference type="InterPro" id="IPR005017">
    <property type="entry name" value="OMPP1/FadL/TodX"/>
</dbReference>
<accession>A0A1W1WR22</accession>
<evidence type="ECO:0000256" key="7">
    <source>
        <dbReference type="ARBA" id="ARBA00023237"/>
    </source>
</evidence>
<keyword evidence="4" id="KW-0812">Transmembrane</keyword>
<sequence>MKKLLLFAPLALFATVGDNLVGAGAKSRGVAGAGIAAYQGGESIFINPSLLSFTKKSNFEIGTTFFMPQVHANAYKSKADFELIPYVGYTKSLDQESAFGVGVFGVSGMGVDYPVPSLAYMKTKFAYAKLIGAYAKRWGRFGIGVGVNFSYGALRMAAHMPSQLGDRMSRDIGIGANVGIYYDWESVTFAATATSSVPMKYKRVFDFDRYGEQEDFHLTQPAEVGIGIAYHSNGWRFMGDFKRVFWSHARGYEDFNWKSQNVYTFGIQKSFGKSTLRAGYSYATKAMNGFTSKNIEGVPFRAQDIAFFNLVGFPAITKRHVSIGMTMDLQPYKLHLAYLYAPKEHIASGPIEAFNRQSSISIGIEYGF</sequence>
<gene>
    <name evidence="8" type="ORF">SAMN05660197_0503</name>
</gene>
<organism evidence="8 9">
    <name type="scientific">Nitratiruptor tergarcus DSM 16512</name>
    <dbReference type="NCBI Taxonomy" id="1069081"/>
    <lineage>
        <taxon>Bacteria</taxon>
        <taxon>Pseudomonadati</taxon>
        <taxon>Campylobacterota</taxon>
        <taxon>Epsilonproteobacteria</taxon>
        <taxon>Nautiliales</taxon>
        <taxon>Nitratiruptoraceae</taxon>
        <taxon>Nitratiruptor</taxon>
    </lineage>
</organism>
<comment type="subcellular location">
    <subcellularLocation>
        <location evidence="1">Cell outer membrane</location>
        <topology evidence="1">Multi-pass membrane protein</topology>
    </subcellularLocation>
</comment>
<keyword evidence="5" id="KW-0732">Signal</keyword>
<evidence type="ECO:0000256" key="1">
    <source>
        <dbReference type="ARBA" id="ARBA00004571"/>
    </source>
</evidence>
<proteinExistence type="inferred from homology"/>
<protein>
    <submittedName>
        <fullName evidence="8">Long-chain fatty acid transport protein</fullName>
    </submittedName>
</protein>
<dbReference type="SUPFAM" id="SSF56935">
    <property type="entry name" value="Porins"/>
    <property type="match status" value="1"/>
</dbReference>
<evidence type="ECO:0000256" key="6">
    <source>
        <dbReference type="ARBA" id="ARBA00023136"/>
    </source>
</evidence>
<dbReference type="GO" id="GO:0009279">
    <property type="term" value="C:cell outer membrane"/>
    <property type="evidence" value="ECO:0007669"/>
    <property type="project" value="UniProtKB-SubCell"/>
</dbReference>
<dbReference type="Gene3D" id="2.40.160.60">
    <property type="entry name" value="Outer membrane protein transport protein (OMPP1/FadL/TodX)"/>
    <property type="match status" value="1"/>
</dbReference>
<dbReference type="STRING" id="1069081.SAMN05660197_0503"/>
<evidence type="ECO:0000256" key="4">
    <source>
        <dbReference type="ARBA" id="ARBA00022692"/>
    </source>
</evidence>
<dbReference type="AlphaFoldDB" id="A0A1W1WR22"/>
<dbReference type="GO" id="GO:0015483">
    <property type="term" value="F:long-chain fatty acid transporting porin activity"/>
    <property type="evidence" value="ECO:0007669"/>
    <property type="project" value="TreeGrafter"/>
</dbReference>